<dbReference type="EMBL" id="LK023357">
    <property type="protein sequence ID" value="CDS12167.1"/>
    <property type="molecule type" value="Genomic_DNA"/>
</dbReference>
<dbReference type="InterPro" id="IPR042096">
    <property type="entry name" value="Dihydro-acid_dehy_C"/>
</dbReference>
<dbReference type="PROSITE" id="PS00887">
    <property type="entry name" value="ILVD_EDD_2"/>
    <property type="match status" value="1"/>
</dbReference>
<dbReference type="GO" id="GO:0009099">
    <property type="term" value="P:L-valine biosynthetic process"/>
    <property type="evidence" value="ECO:0007669"/>
    <property type="project" value="UniProtKB-UniPathway"/>
</dbReference>
<dbReference type="UniPathway" id="UPA00047">
    <property type="reaction ID" value="UER00057"/>
</dbReference>
<keyword evidence="8" id="KW-0411">Iron-sulfur</keyword>
<gene>
    <name evidence="19" type="ORF">LRAMOSA04362</name>
</gene>
<dbReference type="InterPro" id="IPR037237">
    <property type="entry name" value="IlvD/EDD_N"/>
</dbReference>
<comment type="catalytic activity">
    <reaction evidence="16">
        <text>(2R,3R)-2,3-dihydroxy-3-methylpentanoate = (S)-3-methyl-2-oxopentanoate + H2O</text>
        <dbReference type="Rhea" id="RHEA:27694"/>
        <dbReference type="ChEBI" id="CHEBI:15377"/>
        <dbReference type="ChEBI" id="CHEBI:35146"/>
        <dbReference type="ChEBI" id="CHEBI:49258"/>
        <dbReference type="EC" id="4.2.1.9"/>
    </reaction>
    <physiologicalReaction direction="left-to-right" evidence="16">
        <dbReference type="Rhea" id="RHEA:27695"/>
    </physiologicalReaction>
</comment>
<name>A0A077WZB6_9FUNG</name>
<feature type="domain" description="Dihydroxy-acid/6-phosphogluconate dehydratase N-terminal" evidence="17">
    <location>
        <begin position="71"/>
        <end position="389"/>
    </location>
</feature>
<evidence type="ECO:0000256" key="15">
    <source>
        <dbReference type="ARBA" id="ARBA00034078"/>
    </source>
</evidence>
<dbReference type="SUPFAM" id="SSF52016">
    <property type="entry name" value="LeuD/IlvD-like"/>
    <property type="match status" value="1"/>
</dbReference>
<comment type="cofactor">
    <cofactor evidence="15">
        <name>[2Fe-2S] cluster</name>
        <dbReference type="ChEBI" id="CHEBI:190135"/>
    </cofactor>
</comment>
<dbReference type="PROSITE" id="PS00886">
    <property type="entry name" value="ILVD_EDD_1"/>
    <property type="match status" value="1"/>
</dbReference>
<feature type="domain" description="Dihydroxy-acid/6-phosphogluconate dehydratase C-terminal" evidence="18">
    <location>
        <begin position="401"/>
        <end position="592"/>
    </location>
</feature>
<proteinExistence type="inferred from homology"/>
<comment type="catalytic activity">
    <reaction evidence="11">
        <text>(2R)-2,3-dihydroxy-3-methylbutanoate = 3-methyl-2-oxobutanoate + H2O</text>
        <dbReference type="Rhea" id="RHEA:24809"/>
        <dbReference type="ChEBI" id="CHEBI:11851"/>
        <dbReference type="ChEBI" id="CHEBI:15377"/>
        <dbReference type="ChEBI" id="CHEBI:49072"/>
        <dbReference type="EC" id="4.2.1.9"/>
    </reaction>
    <physiologicalReaction direction="left-to-right" evidence="11">
        <dbReference type="Rhea" id="RHEA:24810"/>
    </physiologicalReaction>
</comment>
<dbReference type="InterPro" id="IPR056740">
    <property type="entry name" value="ILV_EDD_C"/>
</dbReference>
<evidence type="ECO:0000256" key="2">
    <source>
        <dbReference type="ARBA" id="ARBA00006486"/>
    </source>
</evidence>
<dbReference type="GO" id="GO:0051537">
    <property type="term" value="F:2 iron, 2 sulfur cluster binding"/>
    <property type="evidence" value="ECO:0007669"/>
    <property type="project" value="UniProtKB-KW"/>
</dbReference>
<reference evidence="19" key="1">
    <citation type="journal article" date="2014" name="Genome Announc.">
        <title>De novo whole-genome sequence and genome annotation of Lichtheimia ramosa.</title>
        <authorList>
            <person name="Linde J."/>
            <person name="Schwartze V."/>
            <person name="Binder U."/>
            <person name="Lass-Florl C."/>
            <person name="Voigt K."/>
            <person name="Horn F."/>
        </authorList>
    </citation>
    <scope>NUCLEOTIDE SEQUENCE</scope>
    <source>
        <strain evidence="19">JMRC FSU:6197</strain>
    </source>
</reference>
<dbReference type="InterPro" id="IPR050165">
    <property type="entry name" value="DHAD_IlvD/Edd"/>
</dbReference>
<dbReference type="GO" id="GO:0046872">
    <property type="term" value="F:metal ion binding"/>
    <property type="evidence" value="ECO:0007669"/>
    <property type="project" value="UniProtKB-KW"/>
</dbReference>
<dbReference type="OrthoDB" id="3851628at2759"/>
<dbReference type="InterPro" id="IPR000581">
    <property type="entry name" value="ILV_EDD_N"/>
</dbReference>
<evidence type="ECO:0000256" key="3">
    <source>
        <dbReference type="ARBA" id="ARBA00022605"/>
    </source>
</evidence>
<evidence type="ECO:0000256" key="16">
    <source>
        <dbReference type="ARBA" id="ARBA00052865"/>
    </source>
</evidence>
<dbReference type="GO" id="GO:0004160">
    <property type="term" value="F:dihydroxy-acid dehydratase activity"/>
    <property type="evidence" value="ECO:0007669"/>
    <property type="project" value="UniProtKB-EC"/>
</dbReference>
<keyword evidence="9" id="KW-0456">Lyase</keyword>
<evidence type="ECO:0000256" key="8">
    <source>
        <dbReference type="ARBA" id="ARBA00023014"/>
    </source>
</evidence>
<organism evidence="19">
    <name type="scientific">Lichtheimia ramosa</name>
    <dbReference type="NCBI Taxonomy" id="688394"/>
    <lineage>
        <taxon>Eukaryota</taxon>
        <taxon>Fungi</taxon>
        <taxon>Fungi incertae sedis</taxon>
        <taxon>Mucoromycota</taxon>
        <taxon>Mucoromycotina</taxon>
        <taxon>Mucoromycetes</taxon>
        <taxon>Mucorales</taxon>
        <taxon>Lichtheimiaceae</taxon>
        <taxon>Lichtheimia</taxon>
    </lineage>
</organism>
<evidence type="ECO:0000256" key="14">
    <source>
        <dbReference type="ARBA" id="ARBA00029490"/>
    </source>
</evidence>
<keyword evidence="5" id="KW-0479">Metal-binding</keyword>
<accession>A0A077WZB6</accession>
<dbReference type="NCBIfam" id="NF002068">
    <property type="entry name" value="PRK00911.1"/>
    <property type="match status" value="1"/>
</dbReference>
<comment type="pathway">
    <text evidence="13">Amino-acid biosynthesis; L-isoleucine biosynthesis; L-isoleucine from 2-oxobutanoate: step 3/4.</text>
</comment>
<keyword evidence="4" id="KW-0001">2Fe-2S</keyword>
<evidence type="ECO:0000256" key="6">
    <source>
        <dbReference type="ARBA" id="ARBA00022842"/>
    </source>
</evidence>
<dbReference type="GO" id="GO:0009098">
    <property type="term" value="P:L-leucine biosynthetic process"/>
    <property type="evidence" value="ECO:0007669"/>
    <property type="project" value="EnsemblFungi"/>
</dbReference>
<evidence type="ECO:0000256" key="12">
    <source>
        <dbReference type="ARBA" id="ARBA00029436"/>
    </source>
</evidence>
<evidence type="ECO:0000259" key="17">
    <source>
        <dbReference type="Pfam" id="PF00920"/>
    </source>
</evidence>
<evidence type="ECO:0000259" key="18">
    <source>
        <dbReference type="Pfam" id="PF24877"/>
    </source>
</evidence>
<comment type="similarity">
    <text evidence="2">Belongs to the IlvD/Edd family.</text>
</comment>
<keyword evidence="6" id="KW-0460">Magnesium</keyword>
<dbReference type="GO" id="GO:0005739">
    <property type="term" value="C:mitochondrion"/>
    <property type="evidence" value="ECO:0007669"/>
    <property type="project" value="TreeGrafter"/>
</dbReference>
<dbReference type="Pfam" id="PF24877">
    <property type="entry name" value="ILV_EDD_C"/>
    <property type="match status" value="1"/>
</dbReference>
<evidence type="ECO:0000256" key="4">
    <source>
        <dbReference type="ARBA" id="ARBA00022714"/>
    </source>
</evidence>
<evidence type="ECO:0000256" key="5">
    <source>
        <dbReference type="ARBA" id="ARBA00022723"/>
    </source>
</evidence>
<keyword evidence="7" id="KW-0408">Iron</keyword>
<dbReference type="GO" id="GO:0009097">
    <property type="term" value="P:isoleucine biosynthetic process"/>
    <property type="evidence" value="ECO:0007669"/>
    <property type="project" value="UniProtKB-UniPathway"/>
</dbReference>
<comment type="pathway">
    <text evidence="12">Amino-acid biosynthesis; L-valine biosynthesis; L-valine from pyruvate: step 3/4.</text>
</comment>
<evidence type="ECO:0000256" key="1">
    <source>
        <dbReference type="ARBA" id="ARBA00001946"/>
    </source>
</evidence>
<dbReference type="FunFam" id="3.50.30.80:FF:000001">
    <property type="entry name" value="Dihydroxy-acid dehydratase"/>
    <property type="match status" value="1"/>
</dbReference>
<dbReference type="UniPathway" id="UPA00049">
    <property type="reaction ID" value="UER00061"/>
</dbReference>
<evidence type="ECO:0000313" key="19">
    <source>
        <dbReference type="EMBL" id="CDS12167.1"/>
    </source>
</evidence>
<evidence type="ECO:0000256" key="7">
    <source>
        <dbReference type="ARBA" id="ARBA00023004"/>
    </source>
</evidence>
<evidence type="ECO:0000256" key="11">
    <source>
        <dbReference type="ARBA" id="ARBA00029304"/>
    </source>
</evidence>
<dbReference type="Gene3D" id="3.50.30.80">
    <property type="entry name" value="IlvD/EDD C-terminal domain-like"/>
    <property type="match status" value="1"/>
</dbReference>
<dbReference type="Pfam" id="PF00920">
    <property type="entry name" value="ILVD_EDD_N"/>
    <property type="match status" value="1"/>
</dbReference>
<dbReference type="PANTHER" id="PTHR21000:SF5">
    <property type="entry name" value="DIHYDROXY-ACID DEHYDRATASE, MITOCHONDRIAL"/>
    <property type="match status" value="1"/>
</dbReference>
<dbReference type="AlphaFoldDB" id="A0A077WZB6"/>
<sequence length="597" mass="63756">MASKLLTRATPLQTTAFRYGKTALPIGVRHYTSGKKVPVNQYSANITQPKSQGASQAMLYGTGMTKEDMNKGQVGISSVWYEGNPCNMHLMDLAAKVKEGVEKAGLIGFRFNTIGVSDGMSNGTAGMSYSLQSRDIIADSIETVMSGQWYDANISLPGCDKNMPGCLMAMGRVNRPSLMVYGGTIKPGKGCGGETLDIVSAFQAYGQYVSGEIDETKRYDIIRNACPGPGACGGMYTANTMASAAEAMGMTLPYSSSTPATYPEKIQECLDAGKAIRHLMENDIKPRDIMTREAFENAMVLTMALGGSTNVVLHLIAIARSVGINLTLDDFQAASDRTPFIANLKPSGTYVMEDVHRIGGIPAILKYLMEEKMINGDVLTVTGKSLEENLHGLPGLPQGQDVIRPLSNPIKSSGHIQILRGNLAPEGSVAKITGKEGLEFRGKARVFEGEEDFITALENHEFKKGEKTVIIIRGEGPKGGPGMPEMLKPTSAIMGAGLGKDVAMLTDGRFSGGSHGFIVGHVTPEAQVGGPIGLVKDGDMISIDAVSREMNVEISDDEMAKRKAEFVPPPPKYTRGTLARYTMTVKSASEGAVTDEL</sequence>
<evidence type="ECO:0000256" key="10">
    <source>
        <dbReference type="ARBA" id="ARBA00023304"/>
    </source>
</evidence>
<protein>
    <recommendedName>
        <fullName evidence="14">dihydroxy-acid dehydratase</fullName>
        <ecNumber evidence="14">4.2.1.9</ecNumber>
    </recommendedName>
</protein>
<evidence type="ECO:0000256" key="13">
    <source>
        <dbReference type="ARBA" id="ARBA00029437"/>
    </source>
</evidence>
<evidence type="ECO:0000256" key="9">
    <source>
        <dbReference type="ARBA" id="ARBA00023239"/>
    </source>
</evidence>
<comment type="cofactor">
    <cofactor evidence="1">
        <name>Mg(2+)</name>
        <dbReference type="ChEBI" id="CHEBI:18420"/>
    </cofactor>
</comment>
<keyword evidence="3" id="KW-0028">Amino-acid biosynthesis</keyword>
<dbReference type="EC" id="4.2.1.9" evidence="14"/>
<dbReference type="InterPro" id="IPR004404">
    <property type="entry name" value="DihydroxyA_deHydtase"/>
</dbReference>
<dbReference type="HAMAP" id="MF_00012">
    <property type="entry name" value="IlvD"/>
    <property type="match status" value="1"/>
</dbReference>
<dbReference type="NCBIfam" id="TIGR00110">
    <property type="entry name" value="ilvD"/>
    <property type="match status" value="1"/>
</dbReference>
<dbReference type="PANTHER" id="PTHR21000">
    <property type="entry name" value="DIHYDROXY-ACID DEHYDRATASE DAD"/>
    <property type="match status" value="1"/>
</dbReference>
<dbReference type="SUPFAM" id="SSF143975">
    <property type="entry name" value="IlvD/EDD N-terminal domain-like"/>
    <property type="match status" value="1"/>
</dbReference>
<dbReference type="InterPro" id="IPR020558">
    <property type="entry name" value="DiOHA_6PGluconate_deHydtase_CS"/>
</dbReference>
<keyword evidence="10" id="KW-0100">Branched-chain amino acid biosynthesis</keyword>